<dbReference type="InterPro" id="IPR017850">
    <property type="entry name" value="Alkaline_phosphatase_core_sf"/>
</dbReference>
<gene>
    <name evidence="4" type="ORF">FYK55_25475</name>
</gene>
<dbReference type="Gene3D" id="3.30.1120.10">
    <property type="match status" value="1"/>
</dbReference>
<dbReference type="Pfam" id="PF00884">
    <property type="entry name" value="Sulfatase"/>
    <property type="match status" value="1"/>
</dbReference>
<dbReference type="Gene3D" id="3.40.720.10">
    <property type="entry name" value="Alkaline Phosphatase, subunit A"/>
    <property type="match status" value="1"/>
</dbReference>
<evidence type="ECO:0000256" key="2">
    <source>
        <dbReference type="ARBA" id="ARBA00022801"/>
    </source>
</evidence>
<keyword evidence="4" id="KW-0808">Transferase</keyword>
<sequence>MAIAQPATTANSKAFESSRPNVLMILADDLGYGDLGCFGRQDIRTPNLDRLASEGVRFTDHYANGAECTPTRAAFLTGRYQQRIGGLECAIGTGNVGRYDDAIRLRQTNDLGLPVDEPTLMSMLHDAGYQTWLCGKWHLGYEPKFAPHLHGFDHTFYCIGGGMDYFHFLDTVAGYNLFREGQPVSADGYFTDLMTDDAIKLIQNRNDSPFFLYLAYTCPHAPFQGPDDRQVDPLPLDSPLWNQGDAPPDVYVKMIEHMDRRIGDVLKTLEQQTLASNTLVIFAGDNGGTRSARNAPLSGFKGSTFEGGIRVPGMIRWTGKIPAGLTCETPCLTLDFTKSIIQLAGAKPSPEKPLEGIDIVQHVLDGCPPIDRTLYWRKQRGTQVWKAVREGTLKYVAEDRPENQQESLFDLSADIAEQQDLKSERPEDFQRLRGKYLSWEQEVRRNRRGRPDPLGATSR</sequence>
<feature type="domain" description="Sulfatase N-terminal" evidence="3">
    <location>
        <begin position="20"/>
        <end position="346"/>
    </location>
</feature>
<protein>
    <submittedName>
        <fullName evidence="4">Sulfatase-like hydrolase/transferase</fullName>
    </submittedName>
</protein>
<accession>A0A5M6CV37</accession>
<keyword evidence="5" id="KW-1185">Reference proteome</keyword>
<evidence type="ECO:0000256" key="1">
    <source>
        <dbReference type="ARBA" id="ARBA00008779"/>
    </source>
</evidence>
<evidence type="ECO:0000313" key="4">
    <source>
        <dbReference type="EMBL" id="KAA5539107.1"/>
    </source>
</evidence>
<dbReference type="PANTHER" id="PTHR42693:SF53">
    <property type="entry name" value="ENDO-4-O-SULFATASE"/>
    <property type="match status" value="1"/>
</dbReference>
<dbReference type="EMBL" id="VWOX01000022">
    <property type="protein sequence ID" value="KAA5539107.1"/>
    <property type="molecule type" value="Genomic_DNA"/>
</dbReference>
<evidence type="ECO:0000259" key="3">
    <source>
        <dbReference type="Pfam" id="PF00884"/>
    </source>
</evidence>
<dbReference type="Proteomes" id="UP000324479">
    <property type="component" value="Unassembled WGS sequence"/>
</dbReference>
<proteinExistence type="inferred from homology"/>
<dbReference type="InterPro" id="IPR000917">
    <property type="entry name" value="Sulfatase_N"/>
</dbReference>
<organism evidence="4 5">
    <name type="scientific">Roseiconus nitratireducens</name>
    <dbReference type="NCBI Taxonomy" id="2605748"/>
    <lineage>
        <taxon>Bacteria</taxon>
        <taxon>Pseudomonadati</taxon>
        <taxon>Planctomycetota</taxon>
        <taxon>Planctomycetia</taxon>
        <taxon>Pirellulales</taxon>
        <taxon>Pirellulaceae</taxon>
        <taxon>Roseiconus</taxon>
    </lineage>
</organism>
<dbReference type="PANTHER" id="PTHR42693">
    <property type="entry name" value="ARYLSULFATASE FAMILY MEMBER"/>
    <property type="match status" value="1"/>
</dbReference>
<comment type="similarity">
    <text evidence="1">Belongs to the sulfatase family.</text>
</comment>
<name>A0A5M6CV37_9BACT</name>
<comment type="caution">
    <text evidence="4">The sequence shown here is derived from an EMBL/GenBank/DDBJ whole genome shotgun (WGS) entry which is preliminary data.</text>
</comment>
<dbReference type="SUPFAM" id="SSF53649">
    <property type="entry name" value="Alkaline phosphatase-like"/>
    <property type="match status" value="1"/>
</dbReference>
<dbReference type="InterPro" id="IPR050738">
    <property type="entry name" value="Sulfatase"/>
</dbReference>
<dbReference type="GO" id="GO:0004065">
    <property type="term" value="F:arylsulfatase activity"/>
    <property type="evidence" value="ECO:0007669"/>
    <property type="project" value="TreeGrafter"/>
</dbReference>
<dbReference type="GO" id="GO:0016740">
    <property type="term" value="F:transferase activity"/>
    <property type="evidence" value="ECO:0007669"/>
    <property type="project" value="UniProtKB-KW"/>
</dbReference>
<evidence type="ECO:0000313" key="5">
    <source>
        <dbReference type="Proteomes" id="UP000324479"/>
    </source>
</evidence>
<dbReference type="AlphaFoldDB" id="A0A5M6CV37"/>
<reference evidence="4 5" key="1">
    <citation type="submission" date="2019-08" db="EMBL/GenBank/DDBJ databases">
        <authorList>
            <person name="Dhanesh K."/>
            <person name="Kumar G."/>
            <person name="Sasikala C."/>
            <person name="Venkata Ramana C."/>
        </authorList>
    </citation>
    <scope>NUCLEOTIDE SEQUENCE [LARGE SCALE GENOMIC DNA]</scope>
    <source>
        <strain evidence="4 5">JC645</strain>
    </source>
</reference>
<keyword evidence="2 4" id="KW-0378">Hydrolase</keyword>